<gene>
    <name evidence="3" type="primary">thpR</name>
    <name evidence="3" type="ORF">IU514_11515</name>
</gene>
<feature type="active site" description="Proton donor" evidence="2">
    <location>
        <position position="56"/>
    </location>
</feature>
<protein>
    <recommendedName>
        <fullName evidence="2">RNA 2',3'-cyclic phosphodiesterase</fullName>
        <shortName evidence="2">RNA 2',3'-CPDase</shortName>
        <ecNumber evidence="2">3.1.4.58</ecNumber>
    </recommendedName>
</protein>
<evidence type="ECO:0000256" key="1">
    <source>
        <dbReference type="ARBA" id="ARBA00022801"/>
    </source>
</evidence>
<dbReference type="SUPFAM" id="SSF55144">
    <property type="entry name" value="LigT-like"/>
    <property type="match status" value="1"/>
</dbReference>
<evidence type="ECO:0000256" key="2">
    <source>
        <dbReference type="HAMAP-Rule" id="MF_01940"/>
    </source>
</evidence>
<reference evidence="3 4" key="1">
    <citation type="submission" date="2020-11" db="EMBL/GenBank/DDBJ databases">
        <title>Draft Genome Sequence and Secondary Metabolite Biosynthetic Potential of the Lysobacter niastensis Type strain DSM 18481.</title>
        <authorList>
            <person name="Turrini P."/>
            <person name="Artuso I."/>
            <person name="Tescari M."/>
            <person name="Lugli G.A."/>
            <person name="Frangipani E."/>
            <person name="Ventura M."/>
            <person name="Visca P."/>
        </authorList>
    </citation>
    <scope>NUCLEOTIDE SEQUENCE [LARGE SCALE GENOMIC DNA]</scope>
    <source>
        <strain evidence="3 4">DSM 18481</strain>
    </source>
</reference>
<dbReference type="Proteomes" id="UP001429984">
    <property type="component" value="Unassembled WGS sequence"/>
</dbReference>
<proteinExistence type="inferred from homology"/>
<dbReference type="InterPro" id="IPR004175">
    <property type="entry name" value="RNA_CPDase"/>
</dbReference>
<keyword evidence="1 2" id="KW-0378">Hydrolase</keyword>
<sequence length="190" mass="21358">MKPVGHRGDAAQDGMHRLFFALWPDDTLRAGIDEVARELMQRHDPGGRLLSAARYHMTLQFLGDFNPLPPSLIGDACAAADTLQLPPFDMTLDCAGSFHGSHVWWLGTQHRPPELLRLWDEMGIALARAKVPVKPHGQAFAPHLTILRNVRRFIAPEPVAPLPWRVDAFVLVDSRPGRDYEVVRRWPLLA</sequence>
<comment type="catalytic activity">
    <reaction evidence="2">
        <text>a 3'-end 2',3'-cyclophospho-ribonucleotide-RNA + H2O = a 3'-end 2'-phospho-ribonucleotide-RNA + H(+)</text>
        <dbReference type="Rhea" id="RHEA:11828"/>
        <dbReference type="Rhea" id="RHEA-COMP:10464"/>
        <dbReference type="Rhea" id="RHEA-COMP:17353"/>
        <dbReference type="ChEBI" id="CHEBI:15377"/>
        <dbReference type="ChEBI" id="CHEBI:15378"/>
        <dbReference type="ChEBI" id="CHEBI:83064"/>
        <dbReference type="ChEBI" id="CHEBI:173113"/>
        <dbReference type="EC" id="3.1.4.58"/>
    </reaction>
</comment>
<dbReference type="Pfam" id="PF13563">
    <property type="entry name" value="2_5_RNA_ligase2"/>
    <property type="match status" value="1"/>
</dbReference>
<comment type="caution">
    <text evidence="3">The sequence shown here is derived from an EMBL/GenBank/DDBJ whole genome shotgun (WGS) entry which is preliminary data.</text>
</comment>
<evidence type="ECO:0000313" key="4">
    <source>
        <dbReference type="Proteomes" id="UP001429984"/>
    </source>
</evidence>
<dbReference type="PANTHER" id="PTHR35561">
    <property type="entry name" value="RNA 2',3'-CYCLIC PHOSPHODIESTERASE"/>
    <property type="match status" value="1"/>
</dbReference>
<dbReference type="NCBIfam" id="TIGR02258">
    <property type="entry name" value="2_5_ligase"/>
    <property type="match status" value="1"/>
</dbReference>
<name>A0ABS0BAI4_9GAMM</name>
<dbReference type="RefSeq" id="WP_194931264.1">
    <property type="nucleotide sequence ID" value="NZ_JADLZT010000006.1"/>
</dbReference>
<keyword evidence="4" id="KW-1185">Reference proteome</keyword>
<evidence type="ECO:0000313" key="3">
    <source>
        <dbReference type="EMBL" id="MBF6024657.1"/>
    </source>
</evidence>
<feature type="short sequence motif" description="HXTX 1" evidence="2">
    <location>
        <begin position="56"/>
        <end position="59"/>
    </location>
</feature>
<dbReference type="HAMAP" id="MF_01940">
    <property type="entry name" value="RNA_CPDase"/>
    <property type="match status" value="1"/>
</dbReference>
<feature type="active site" description="Proton acceptor" evidence="2">
    <location>
        <position position="143"/>
    </location>
</feature>
<feature type="short sequence motif" description="HXTX 2" evidence="2">
    <location>
        <begin position="143"/>
        <end position="146"/>
    </location>
</feature>
<comment type="similarity">
    <text evidence="2">Belongs to the 2H phosphoesterase superfamily. ThpR family.</text>
</comment>
<dbReference type="InterPro" id="IPR009097">
    <property type="entry name" value="Cyclic_Pdiesterase"/>
</dbReference>
<comment type="function">
    <text evidence="2">Hydrolyzes RNA 2',3'-cyclic phosphodiester to an RNA 2'-phosphomonoester.</text>
</comment>
<accession>A0ABS0BAI4</accession>
<organism evidence="3 4">
    <name type="scientific">Lysobacter niastensis</name>
    <dbReference type="NCBI Taxonomy" id="380629"/>
    <lineage>
        <taxon>Bacteria</taxon>
        <taxon>Pseudomonadati</taxon>
        <taxon>Pseudomonadota</taxon>
        <taxon>Gammaproteobacteria</taxon>
        <taxon>Lysobacterales</taxon>
        <taxon>Lysobacteraceae</taxon>
        <taxon>Lysobacter</taxon>
    </lineage>
</organism>
<dbReference type="PANTHER" id="PTHR35561:SF1">
    <property type="entry name" value="RNA 2',3'-CYCLIC PHOSPHODIESTERASE"/>
    <property type="match status" value="1"/>
</dbReference>
<dbReference type="EC" id="3.1.4.58" evidence="2"/>
<dbReference type="EMBL" id="JADLZT010000006">
    <property type="protein sequence ID" value="MBF6024657.1"/>
    <property type="molecule type" value="Genomic_DNA"/>
</dbReference>
<dbReference type="Gene3D" id="3.90.1140.10">
    <property type="entry name" value="Cyclic phosphodiesterase"/>
    <property type="match status" value="1"/>
</dbReference>